<dbReference type="HOGENOM" id="CLU_155491_0_0_1"/>
<evidence type="ECO:0000313" key="2">
    <source>
        <dbReference type="EnsemblPlants" id="AES72593"/>
    </source>
</evidence>
<protein>
    <submittedName>
        <fullName evidence="1 2">Uncharacterized protein</fullName>
    </submittedName>
</protein>
<evidence type="ECO:0000313" key="3">
    <source>
        <dbReference type="Proteomes" id="UP000002051"/>
    </source>
</evidence>
<sequence length="106" mass="12651">MMKRKHALTEESESIDMVVTSDDHATEVTMLDARFTSFLEKDNSFLTPWSWEWDPNASMNNETNSTKEKQYLSFQPESYFTYEIIDQKCWNHNIQVIDNQYRPSTR</sequence>
<dbReference type="AlphaFoldDB" id="G7J895"/>
<accession>G7J895</accession>
<evidence type="ECO:0000313" key="1">
    <source>
        <dbReference type="EMBL" id="AES72593.1"/>
    </source>
</evidence>
<proteinExistence type="predicted"/>
<dbReference type="EnsemblPlants" id="AES72593">
    <property type="protein sequence ID" value="AES72593"/>
    <property type="gene ID" value="MTR_3g092370"/>
</dbReference>
<reference evidence="1 3" key="2">
    <citation type="journal article" date="2014" name="BMC Genomics">
        <title>An improved genome release (version Mt4.0) for the model legume Medicago truncatula.</title>
        <authorList>
            <person name="Tang H."/>
            <person name="Krishnakumar V."/>
            <person name="Bidwell S."/>
            <person name="Rosen B."/>
            <person name="Chan A."/>
            <person name="Zhou S."/>
            <person name="Gentzbittel L."/>
            <person name="Childs K.L."/>
            <person name="Yandell M."/>
            <person name="Gundlach H."/>
            <person name="Mayer K.F."/>
            <person name="Schwartz D.C."/>
            <person name="Town C.D."/>
        </authorList>
    </citation>
    <scope>GENOME REANNOTATION</scope>
    <source>
        <strain evidence="2 3">cv. Jemalong A17</strain>
    </source>
</reference>
<name>G7J895_MEDTR</name>
<dbReference type="EMBL" id="CM001219">
    <property type="protein sequence ID" value="AES72593.1"/>
    <property type="molecule type" value="Genomic_DNA"/>
</dbReference>
<reference evidence="2" key="3">
    <citation type="submission" date="2015-04" db="UniProtKB">
        <authorList>
            <consortium name="EnsemblPlants"/>
        </authorList>
    </citation>
    <scope>IDENTIFICATION</scope>
    <source>
        <strain evidence="2">cv. Jemalong A17</strain>
    </source>
</reference>
<reference evidence="1 3" key="1">
    <citation type="journal article" date="2011" name="Nature">
        <title>The Medicago genome provides insight into the evolution of rhizobial symbioses.</title>
        <authorList>
            <person name="Young N.D."/>
            <person name="Debelle F."/>
            <person name="Oldroyd G.E."/>
            <person name="Geurts R."/>
            <person name="Cannon S.B."/>
            <person name="Udvardi M.K."/>
            <person name="Benedito V.A."/>
            <person name="Mayer K.F."/>
            <person name="Gouzy J."/>
            <person name="Schoof H."/>
            <person name="Van de Peer Y."/>
            <person name="Proost S."/>
            <person name="Cook D.R."/>
            <person name="Meyers B.C."/>
            <person name="Spannagl M."/>
            <person name="Cheung F."/>
            <person name="De Mita S."/>
            <person name="Krishnakumar V."/>
            <person name="Gundlach H."/>
            <person name="Zhou S."/>
            <person name="Mudge J."/>
            <person name="Bharti A.K."/>
            <person name="Murray J.D."/>
            <person name="Naoumkina M.A."/>
            <person name="Rosen B."/>
            <person name="Silverstein K.A."/>
            <person name="Tang H."/>
            <person name="Rombauts S."/>
            <person name="Zhao P.X."/>
            <person name="Zhou P."/>
            <person name="Barbe V."/>
            <person name="Bardou P."/>
            <person name="Bechner M."/>
            <person name="Bellec A."/>
            <person name="Berger A."/>
            <person name="Berges H."/>
            <person name="Bidwell S."/>
            <person name="Bisseling T."/>
            <person name="Choisne N."/>
            <person name="Couloux A."/>
            <person name="Denny R."/>
            <person name="Deshpande S."/>
            <person name="Dai X."/>
            <person name="Doyle J.J."/>
            <person name="Dudez A.M."/>
            <person name="Farmer A.D."/>
            <person name="Fouteau S."/>
            <person name="Franken C."/>
            <person name="Gibelin C."/>
            <person name="Gish J."/>
            <person name="Goldstein S."/>
            <person name="Gonzalez A.J."/>
            <person name="Green P.J."/>
            <person name="Hallab A."/>
            <person name="Hartog M."/>
            <person name="Hua A."/>
            <person name="Humphray S.J."/>
            <person name="Jeong D.H."/>
            <person name="Jing Y."/>
            <person name="Jocker A."/>
            <person name="Kenton S.M."/>
            <person name="Kim D.J."/>
            <person name="Klee K."/>
            <person name="Lai H."/>
            <person name="Lang C."/>
            <person name="Lin S."/>
            <person name="Macmil S.L."/>
            <person name="Magdelenat G."/>
            <person name="Matthews L."/>
            <person name="McCorrison J."/>
            <person name="Monaghan E.L."/>
            <person name="Mun J.H."/>
            <person name="Najar F.Z."/>
            <person name="Nicholson C."/>
            <person name="Noirot C."/>
            <person name="O'Bleness M."/>
            <person name="Paule C.R."/>
            <person name="Poulain J."/>
            <person name="Prion F."/>
            <person name="Qin B."/>
            <person name="Qu C."/>
            <person name="Retzel E.F."/>
            <person name="Riddle C."/>
            <person name="Sallet E."/>
            <person name="Samain S."/>
            <person name="Samson N."/>
            <person name="Sanders I."/>
            <person name="Saurat O."/>
            <person name="Scarpelli C."/>
            <person name="Schiex T."/>
            <person name="Segurens B."/>
            <person name="Severin A.J."/>
            <person name="Sherrier D.J."/>
            <person name="Shi R."/>
            <person name="Sims S."/>
            <person name="Singer S.R."/>
            <person name="Sinharoy S."/>
            <person name="Sterck L."/>
            <person name="Viollet A."/>
            <person name="Wang B.B."/>
            <person name="Wang K."/>
            <person name="Wang M."/>
            <person name="Wang X."/>
            <person name="Warfsmann J."/>
            <person name="Weissenbach J."/>
            <person name="White D.D."/>
            <person name="White J.D."/>
            <person name="Wiley G.B."/>
            <person name="Wincker P."/>
            <person name="Xing Y."/>
            <person name="Yang L."/>
            <person name="Yao Z."/>
            <person name="Ying F."/>
            <person name="Zhai J."/>
            <person name="Zhou L."/>
            <person name="Zuber A."/>
            <person name="Denarie J."/>
            <person name="Dixon R.A."/>
            <person name="May G.D."/>
            <person name="Schwartz D.C."/>
            <person name="Rogers J."/>
            <person name="Quetier F."/>
            <person name="Town C.D."/>
            <person name="Roe B.A."/>
        </authorList>
    </citation>
    <scope>NUCLEOTIDE SEQUENCE [LARGE SCALE GENOMIC DNA]</scope>
    <source>
        <strain evidence="1">A17</strain>
        <strain evidence="2 3">cv. Jemalong A17</strain>
    </source>
</reference>
<keyword evidence="3" id="KW-1185">Reference proteome</keyword>
<gene>
    <name evidence="1" type="ordered locus">MTR_3g092370</name>
</gene>
<dbReference type="PaxDb" id="3880-AES72593"/>
<organism evidence="1 3">
    <name type="scientific">Medicago truncatula</name>
    <name type="common">Barrel medic</name>
    <name type="synonym">Medicago tribuloides</name>
    <dbReference type="NCBI Taxonomy" id="3880"/>
    <lineage>
        <taxon>Eukaryota</taxon>
        <taxon>Viridiplantae</taxon>
        <taxon>Streptophyta</taxon>
        <taxon>Embryophyta</taxon>
        <taxon>Tracheophyta</taxon>
        <taxon>Spermatophyta</taxon>
        <taxon>Magnoliopsida</taxon>
        <taxon>eudicotyledons</taxon>
        <taxon>Gunneridae</taxon>
        <taxon>Pentapetalae</taxon>
        <taxon>rosids</taxon>
        <taxon>fabids</taxon>
        <taxon>Fabales</taxon>
        <taxon>Fabaceae</taxon>
        <taxon>Papilionoideae</taxon>
        <taxon>50 kb inversion clade</taxon>
        <taxon>NPAAA clade</taxon>
        <taxon>Hologalegina</taxon>
        <taxon>IRL clade</taxon>
        <taxon>Trifolieae</taxon>
        <taxon>Medicago</taxon>
    </lineage>
</organism>
<dbReference type="Proteomes" id="UP000002051">
    <property type="component" value="Chromosome 3"/>
</dbReference>